<feature type="transmembrane region" description="Helical" evidence="6">
    <location>
        <begin position="170"/>
        <end position="187"/>
    </location>
</feature>
<dbReference type="OrthoDB" id="3296441at2"/>
<comment type="subcellular location">
    <subcellularLocation>
        <location evidence="1">Cell membrane</location>
        <topology evidence="1">Multi-pass membrane protein</topology>
    </subcellularLocation>
</comment>
<dbReference type="EMBL" id="QGKL01000042">
    <property type="protein sequence ID" value="PWQ93371.1"/>
    <property type="molecule type" value="Genomic_DNA"/>
</dbReference>
<proteinExistence type="predicted"/>
<name>A0A317C579_9GAMM</name>
<dbReference type="AlphaFoldDB" id="A0A317C579"/>
<protein>
    <recommendedName>
        <fullName evidence="9">YitT family protein</fullName>
    </recommendedName>
</protein>
<evidence type="ECO:0000256" key="2">
    <source>
        <dbReference type="ARBA" id="ARBA00022475"/>
    </source>
</evidence>
<dbReference type="InterPro" id="IPR051461">
    <property type="entry name" value="UPF0750_membrane"/>
</dbReference>
<dbReference type="InterPro" id="IPR003740">
    <property type="entry name" value="YitT"/>
</dbReference>
<dbReference type="PANTHER" id="PTHR33545">
    <property type="entry name" value="UPF0750 MEMBRANE PROTEIN YITT-RELATED"/>
    <property type="match status" value="1"/>
</dbReference>
<dbReference type="RefSeq" id="WP_109825086.1">
    <property type="nucleotide sequence ID" value="NZ_QGKL01000042.1"/>
</dbReference>
<keyword evidence="8" id="KW-1185">Reference proteome</keyword>
<feature type="transmembrane region" description="Helical" evidence="6">
    <location>
        <begin position="12"/>
        <end position="31"/>
    </location>
</feature>
<keyword evidence="3 6" id="KW-0812">Transmembrane</keyword>
<evidence type="ECO:0000313" key="8">
    <source>
        <dbReference type="Proteomes" id="UP000245506"/>
    </source>
</evidence>
<evidence type="ECO:0000256" key="1">
    <source>
        <dbReference type="ARBA" id="ARBA00004651"/>
    </source>
</evidence>
<comment type="caution">
    <text evidence="7">The sequence shown here is derived from an EMBL/GenBank/DDBJ whole genome shotgun (WGS) entry which is preliminary data.</text>
</comment>
<sequence>MEHHTTQEDWIAILIGTFLTAQGLFFLQSASLLTGGVAGLTLIITQVTSLSFGTLFFLINCPFYLMAWKRFGKQFAIRSVVSGALVSIFTDHIGKFMQISTVNDLYNAVLGGLLIGLGMLILFRHRSSLGGFNILCLYIQDRFGLSVGKTQLAIDCVILVFSSFFVSPWIIFYSIIGAIVLNLILAMNHKPSRYIVRYG</sequence>
<dbReference type="Proteomes" id="UP000245506">
    <property type="component" value="Unassembled WGS sequence"/>
</dbReference>
<evidence type="ECO:0000256" key="5">
    <source>
        <dbReference type="ARBA" id="ARBA00023136"/>
    </source>
</evidence>
<organism evidence="7 8">
    <name type="scientific">Leucothrix arctica</name>
    <dbReference type="NCBI Taxonomy" id="1481894"/>
    <lineage>
        <taxon>Bacteria</taxon>
        <taxon>Pseudomonadati</taxon>
        <taxon>Pseudomonadota</taxon>
        <taxon>Gammaproteobacteria</taxon>
        <taxon>Thiotrichales</taxon>
        <taxon>Thiotrichaceae</taxon>
        <taxon>Leucothrix</taxon>
    </lineage>
</organism>
<evidence type="ECO:0000256" key="4">
    <source>
        <dbReference type="ARBA" id="ARBA00022989"/>
    </source>
</evidence>
<evidence type="ECO:0008006" key="9">
    <source>
        <dbReference type="Google" id="ProtNLM"/>
    </source>
</evidence>
<feature type="transmembrane region" description="Helical" evidence="6">
    <location>
        <begin position="37"/>
        <end position="63"/>
    </location>
</feature>
<gene>
    <name evidence="7" type="ORF">DKT75_17185</name>
</gene>
<keyword evidence="5 6" id="KW-0472">Membrane</keyword>
<dbReference type="Pfam" id="PF02588">
    <property type="entry name" value="YitT_membrane"/>
    <property type="match status" value="1"/>
</dbReference>
<evidence type="ECO:0000256" key="3">
    <source>
        <dbReference type="ARBA" id="ARBA00022692"/>
    </source>
</evidence>
<dbReference type="GO" id="GO:0005886">
    <property type="term" value="C:plasma membrane"/>
    <property type="evidence" value="ECO:0007669"/>
    <property type="project" value="UniProtKB-SubCell"/>
</dbReference>
<evidence type="ECO:0000256" key="6">
    <source>
        <dbReference type="SAM" id="Phobius"/>
    </source>
</evidence>
<reference evidence="7 8" key="1">
    <citation type="submission" date="2018-05" db="EMBL/GenBank/DDBJ databases">
        <title>Leucothrix arctica sp. nov., isolated from Arctic seawater.</title>
        <authorList>
            <person name="Choi A."/>
            <person name="Baek K."/>
        </authorList>
    </citation>
    <scope>NUCLEOTIDE SEQUENCE [LARGE SCALE GENOMIC DNA]</scope>
    <source>
        <strain evidence="7 8">IMCC9719</strain>
    </source>
</reference>
<keyword evidence="2" id="KW-1003">Cell membrane</keyword>
<keyword evidence="4 6" id="KW-1133">Transmembrane helix</keyword>
<feature type="transmembrane region" description="Helical" evidence="6">
    <location>
        <begin position="105"/>
        <end position="123"/>
    </location>
</feature>
<accession>A0A317C579</accession>
<evidence type="ECO:0000313" key="7">
    <source>
        <dbReference type="EMBL" id="PWQ93371.1"/>
    </source>
</evidence>
<dbReference type="PANTHER" id="PTHR33545:SF5">
    <property type="entry name" value="UPF0750 MEMBRANE PROTEIN YITT"/>
    <property type="match status" value="1"/>
</dbReference>